<evidence type="ECO:0000313" key="1">
    <source>
        <dbReference type="EMBL" id="MBW3466616.1"/>
    </source>
</evidence>
<protein>
    <submittedName>
        <fullName evidence="1">SIR2 family protein</fullName>
    </submittedName>
</protein>
<dbReference type="Pfam" id="PF13289">
    <property type="entry name" value="SIR2_2"/>
    <property type="match status" value="1"/>
</dbReference>
<dbReference type="Proteomes" id="UP000727490">
    <property type="component" value="Unassembled WGS sequence"/>
</dbReference>
<keyword evidence="2" id="KW-1185">Reference proteome</keyword>
<proteinExistence type="predicted"/>
<evidence type="ECO:0000313" key="2">
    <source>
        <dbReference type="Proteomes" id="UP000727490"/>
    </source>
</evidence>
<comment type="caution">
    <text evidence="1">The sequence shown here is derived from an EMBL/GenBank/DDBJ whole genome shotgun (WGS) entry which is preliminary data.</text>
</comment>
<sequence length="572" mass="65557">MRINEFIQIFPFRASNLAWLFGAGSSVSAGLPTAYDLVWDFKRRIYSAEQGYELRLFDNLSDSGLRNQIQNYFDGKQDYPEKDSTDEYSFYFKKAFVSPSSRREYIESLLSGVKLSYGHKIIGALMKLGYAPLIFTTNFDKAFENAAIEFFKKSEGWFCADLDNAESGLKYFQSNNSPLIVKLHGDFYSERLKNTDEELQSQDSKLRSILSGSSLNKGLAVMGYSGRDNSIMEALKEGLNKMNPYPHGIFWFIRTGEKPLQNVVEFLDDAKKKGVETNLIEIETFDTAWGDFIKGISSIPDDIRDKLNENYYRFENRPLPSTGTKLPLLRLNALEIKKFPATARIFKCDIGGLKEVKSKIKEKEANIVAIRKRTGVIGFGSDSEFKRVFGDNKEMDVFNIPDIHLRYDDSLLKNLLVEALSKAICNKLELKYTYRRSQHIVLINPKRKDSDDYMNLSNVIGGVFGSVPNSKLKWAAGVIFSIQYKLNKAHLMLSPTIIVTKPMEREEAKLIAPFVKEKMAIWYNNKYNLILDAWLSILFGKEQHLNISLFNNEEGINAHFRIYKQTNYTKFS</sequence>
<gene>
    <name evidence="1" type="ORF">EGN73_02145</name>
</gene>
<accession>A0A951M6V3</accession>
<organism evidence="1 2">
    <name type="scientific">Arthrospiribacter ruber</name>
    <dbReference type="NCBI Taxonomy" id="2487934"/>
    <lineage>
        <taxon>Bacteria</taxon>
        <taxon>Pseudomonadati</taxon>
        <taxon>Bacteroidota</taxon>
        <taxon>Cytophagia</taxon>
        <taxon>Cytophagales</taxon>
        <taxon>Cyclobacteriaceae</taxon>
        <taxon>Arthrospiribacter</taxon>
    </lineage>
</organism>
<reference evidence="1 2" key="1">
    <citation type="journal article" date="2020" name="Syst. Appl. Microbiol.">
        <title>Arthrospiribacter ruber gen. nov., sp. nov., a novel bacterium isolated from Arthrospira cultures.</title>
        <authorList>
            <person name="Waleron M."/>
            <person name="Misztak A."/>
            <person name="Waleron M.M."/>
            <person name="Furmaniak M."/>
            <person name="Mrozik A."/>
            <person name="Waleron K."/>
        </authorList>
    </citation>
    <scope>NUCLEOTIDE SEQUENCE [LARGE SCALE GENOMIC DNA]</scope>
    <source>
        <strain evidence="1 2">DPMB0001</strain>
    </source>
</reference>
<dbReference type="EMBL" id="RPHB01000001">
    <property type="protein sequence ID" value="MBW3466616.1"/>
    <property type="molecule type" value="Genomic_DNA"/>
</dbReference>
<dbReference type="AlphaFoldDB" id="A0A951M6V3"/>
<name>A0A951M6V3_9BACT</name>
<dbReference type="RefSeq" id="WP_219286654.1">
    <property type="nucleotide sequence ID" value="NZ_RPHB01000001.1"/>
</dbReference>